<gene>
    <name evidence="2" type="ORF">TWF718_005155</name>
</gene>
<dbReference type="AlphaFoldDB" id="A0AAN8N7B2"/>
<feature type="compositionally biased region" description="Polar residues" evidence="1">
    <location>
        <begin position="141"/>
        <end position="151"/>
    </location>
</feature>
<accession>A0AAN8N7B2</accession>
<protein>
    <submittedName>
        <fullName evidence="2">Uncharacterized protein</fullName>
    </submittedName>
</protein>
<organism evidence="2 3">
    <name type="scientific">Orbilia javanica</name>
    <dbReference type="NCBI Taxonomy" id="47235"/>
    <lineage>
        <taxon>Eukaryota</taxon>
        <taxon>Fungi</taxon>
        <taxon>Dikarya</taxon>
        <taxon>Ascomycota</taxon>
        <taxon>Pezizomycotina</taxon>
        <taxon>Orbiliomycetes</taxon>
        <taxon>Orbiliales</taxon>
        <taxon>Orbiliaceae</taxon>
        <taxon>Orbilia</taxon>
    </lineage>
</organism>
<comment type="caution">
    <text evidence="2">The sequence shown here is derived from an EMBL/GenBank/DDBJ whole genome shotgun (WGS) entry which is preliminary data.</text>
</comment>
<evidence type="ECO:0000313" key="2">
    <source>
        <dbReference type="EMBL" id="KAK6352006.1"/>
    </source>
</evidence>
<feature type="compositionally biased region" description="Basic and acidic residues" evidence="1">
    <location>
        <begin position="51"/>
        <end position="62"/>
    </location>
</feature>
<dbReference type="EMBL" id="JAVHNR010000002">
    <property type="protein sequence ID" value="KAK6352006.1"/>
    <property type="molecule type" value="Genomic_DNA"/>
</dbReference>
<evidence type="ECO:0000256" key="1">
    <source>
        <dbReference type="SAM" id="MobiDB-lite"/>
    </source>
</evidence>
<feature type="region of interest" description="Disordered" evidence="1">
    <location>
        <begin position="1"/>
        <end position="174"/>
    </location>
</feature>
<reference evidence="2 3" key="1">
    <citation type="submission" date="2019-10" db="EMBL/GenBank/DDBJ databases">
        <authorList>
            <person name="Palmer J.M."/>
        </authorList>
    </citation>
    <scope>NUCLEOTIDE SEQUENCE [LARGE SCALE GENOMIC DNA]</scope>
    <source>
        <strain evidence="2 3">TWF718</strain>
    </source>
</reference>
<sequence>MCRPEGPHREPGRAWAENDVHRSQRRQNFPMTDFDNPNMGHRNDQNAIASAERRLMRHDARLEGYYQGHTPRVPLNHRSPRQTTPPGDPYEGLGMSRDVPRSEPRNINYPPGGRHHLSRDYNNLQDPNPGRLGTPRAQPRNVHQFSENNRPSFPDNDPNPWPGYERNLRGRRGF</sequence>
<dbReference type="Proteomes" id="UP001313282">
    <property type="component" value="Unassembled WGS sequence"/>
</dbReference>
<feature type="compositionally biased region" description="Basic and acidic residues" evidence="1">
    <location>
        <begin position="1"/>
        <end position="22"/>
    </location>
</feature>
<name>A0AAN8N7B2_9PEZI</name>
<evidence type="ECO:0000313" key="3">
    <source>
        <dbReference type="Proteomes" id="UP001313282"/>
    </source>
</evidence>
<keyword evidence="3" id="KW-1185">Reference proteome</keyword>
<proteinExistence type="predicted"/>